<dbReference type="InterPro" id="IPR039643">
    <property type="entry name" value="DhaM"/>
</dbReference>
<evidence type="ECO:0000256" key="4">
    <source>
        <dbReference type="ARBA" id="ARBA00012095"/>
    </source>
</evidence>
<reference evidence="11" key="1">
    <citation type="submission" date="2021-02" db="EMBL/GenBank/DDBJ databases">
        <title>Leucobacter sp. CX169.</title>
        <authorList>
            <person name="Cheng Y."/>
        </authorList>
    </citation>
    <scope>NUCLEOTIDE SEQUENCE [LARGE SCALE GENOMIC DNA]</scope>
    <source>
        <strain evidence="11">JY899</strain>
    </source>
</reference>
<dbReference type="Gene3D" id="3.40.50.510">
    <property type="entry name" value="Phosphotransferase system, mannose-type IIA component"/>
    <property type="match status" value="1"/>
</dbReference>
<dbReference type="PRINTS" id="PR00107">
    <property type="entry name" value="PHOSPHOCPHPR"/>
</dbReference>
<evidence type="ECO:0000256" key="5">
    <source>
        <dbReference type="ARBA" id="ARBA00020422"/>
    </source>
</evidence>
<protein>
    <recommendedName>
        <fullName evidence="5">Phosphocarrier protein HPr</fullName>
        <ecNumber evidence="4">2.7.1.121</ecNumber>
    </recommendedName>
</protein>
<name>A0ABS2TFX6_9ACTO</name>
<evidence type="ECO:0000259" key="8">
    <source>
        <dbReference type="PROSITE" id="PS51096"/>
    </source>
</evidence>
<dbReference type="PROSITE" id="PS51350">
    <property type="entry name" value="PTS_HPR_DOM"/>
    <property type="match status" value="1"/>
</dbReference>
<dbReference type="NCBIfam" id="TIGR01003">
    <property type="entry name" value="PTS_HPr_family"/>
    <property type="match status" value="1"/>
</dbReference>
<dbReference type="Pfam" id="PF03610">
    <property type="entry name" value="EIIA-man"/>
    <property type="match status" value="1"/>
</dbReference>
<evidence type="ECO:0000313" key="11">
    <source>
        <dbReference type="Proteomes" id="UP000705983"/>
    </source>
</evidence>
<dbReference type="EC" id="2.7.1.121" evidence="4"/>
<comment type="function">
    <text evidence="2">Component of the dihydroxyacetone kinase complex, which is responsible for the phosphoenolpyruvate (PEP)-dependent phosphorylation of dihydroxyacetone. DhaM serves as the phosphoryl donor. Is phosphorylated by phosphoenolpyruvate in an EI- and HPr-dependent reaction, and a phosphorelay system on histidine residues finally leads to phosphoryl transfer to DhaL and dihydroxyacetone.</text>
</comment>
<organism evidence="10 11">
    <name type="scientific">Flaviflexus equikiangi</name>
    <dbReference type="NCBI Taxonomy" id="2758573"/>
    <lineage>
        <taxon>Bacteria</taxon>
        <taxon>Bacillati</taxon>
        <taxon>Actinomycetota</taxon>
        <taxon>Actinomycetes</taxon>
        <taxon>Actinomycetales</taxon>
        <taxon>Actinomycetaceae</taxon>
        <taxon>Flaviflexus</taxon>
    </lineage>
</organism>
<feature type="domain" description="PTS EIIA type-4" evidence="8">
    <location>
        <begin position="4"/>
        <end position="132"/>
    </location>
</feature>
<dbReference type="Pfam" id="PF00381">
    <property type="entry name" value="PTS-HPr"/>
    <property type="match status" value="1"/>
</dbReference>
<evidence type="ECO:0000259" key="9">
    <source>
        <dbReference type="PROSITE" id="PS51350"/>
    </source>
</evidence>
<dbReference type="InterPro" id="IPR001020">
    <property type="entry name" value="PTS_HPr_His_P_site"/>
</dbReference>
<dbReference type="SUPFAM" id="SSF55594">
    <property type="entry name" value="HPr-like"/>
    <property type="match status" value="1"/>
</dbReference>
<dbReference type="Gene3D" id="3.30.1340.10">
    <property type="entry name" value="HPr-like"/>
    <property type="match status" value="1"/>
</dbReference>
<dbReference type="InterPro" id="IPR012844">
    <property type="entry name" value="DhaM_N"/>
</dbReference>
<feature type="domain" description="HPr" evidence="9">
    <location>
        <begin position="148"/>
        <end position="229"/>
    </location>
</feature>
<comment type="caution">
    <text evidence="10">The sequence shown here is derived from an EMBL/GenBank/DDBJ whole genome shotgun (WGS) entry which is preliminary data.</text>
</comment>
<evidence type="ECO:0000256" key="6">
    <source>
        <dbReference type="ARBA" id="ARBA00022679"/>
    </source>
</evidence>
<keyword evidence="10" id="KW-0418">Kinase</keyword>
<comment type="function">
    <text evidence="3">General (non sugar-specific) component of the phosphoenolpyruvate-dependent sugar phosphotransferase system (sugar PTS). This major carbohydrate active-transport system catalyzes the phosphorylation of incoming sugar substrates concomitantly with their translocation across the cell membrane. The phosphoryl group from phosphoenolpyruvate (PEP) is transferred to the phosphoryl carrier protein HPr by enzyme I. Phospho-HPr then transfers it to the PTS EIIA domain.</text>
</comment>
<dbReference type="InterPro" id="IPR000032">
    <property type="entry name" value="HPr-like"/>
</dbReference>
<dbReference type="PROSITE" id="PS51096">
    <property type="entry name" value="PTS_EIIA_TYPE_4"/>
    <property type="match status" value="1"/>
</dbReference>
<evidence type="ECO:0000256" key="3">
    <source>
        <dbReference type="ARBA" id="ARBA00003681"/>
    </source>
</evidence>
<dbReference type="InterPro" id="IPR036662">
    <property type="entry name" value="PTS_EIIA_man-typ_sf"/>
</dbReference>
<sequence length="229" mass="23395">MTVTVGLVLVSHSDRLAQGLAELAGQMAADVSIIPAGGLDDGGIGTSYDKIESAIRELRSRGLSVLVLTDIGSATMTVEAVLEAADDREVVFEDAPFVEGAIAAAVSAQQGSDLWEAAGAAAAAAVVYAEKLDTEPKPVSGSEDANGMFKREATVIDEAGLHARPAAQIAALAGEYDGEILINDTPADSIMSIMALGITKGTTVIVSTHDAKCWSGVDRIADAINAGLD</sequence>
<dbReference type="GO" id="GO:0016301">
    <property type="term" value="F:kinase activity"/>
    <property type="evidence" value="ECO:0007669"/>
    <property type="project" value="UniProtKB-KW"/>
</dbReference>
<dbReference type="CDD" id="cd00367">
    <property type="entry name" value="PTS-HPr_like"/>
    <property type="match status" value="1"/>
</dbReference>
<keyword evidence="6" id="KW-0808">Transferase</keyword>
<dbReference type="EMBL" id="JAFFJS010000002">
    <property type="protein sequence ID" value="MBM9433018.1"/>
    <property type="molecule type" value="Genomic_DNA"/>
</dbReference>
<dbReference type="NCBIfam" id="TIGR02364">
    <property type="entry name" value="dha_pts"/>
    <property type="match status" value="1"/>
</dbReference>
<dbReference type="RefSeq" id="WP_204736270.1">
    <property type="nucleotide sequence ID" value="NZ_JACEXG010000002.1"/>
</dbReference>
<dbReference type="PROSITE" id="PS00369">
    <property type="entry name" value="PTS_HPR_HIS"/>
    <property type="match status" value="1"/>
</dbReference>
<gene>
    <name evidence="10" type="primary">dhaM</name>
    <name evidence="10" type="ORF">JVW63_04795</name>
</gene>
<comment type="subunit">
    <text evidence="7">Homodimer. The dihydroxyacetone kinase complex is composed of a homodimer of DhaM, a homodimer of DhaK and the subunit DhaL.</text>
</comment>
<evidence type="ECO:0000256" key="1">
    <source>
        <dbReference type="ARBA" id="ARBA00001113"/>
    </source>
</evidence>
<dbReference type="InterPro" id="IPR004701">
    <property type="entry name" value="PTS_EIIA_man-typ"/>
</dbReference>
<evidence type="ECO:0000313" key="10">
    <source>
        <dbReference type="EMBL" id="MBM9433018.1"/>
    </source>
</evidence>
<dbReference type="InterPro" id="IPR035895">
    <property type="entry name" value="HPr-like_sf"/>
</dbReference>
<keyword evidence="11" id="KW-1185">Reference proteome</keyword>
<comment type="catalytic activity">
    <reaction evidence="1">
        <text>dihydroxyacetone + phosphoenolpyruvate = dihydroxyacetone phosphate + pyruvate</text>
        <dbReference type="Rhea" id="RHEA:18381"/>
        <dbReference type="ChEBI" id="CHEBI:15361"/>
        <dbReference type="ChEBI" id="CHEBI:16016"/>
        <dbReference type="ChEBI" id="CHEBI:57642"/>
        <dbReference type="ChEBI" id="CHEBI:58702"/>
        <dbReference type="EC" id="2.7.1.121"/>
    </reaction>
</comment>
<dbReference type="PANTHER" id="PTHR38594:SF1">
    <property type="entry name" value="PEP-DEPENDENT DIHYDROXYACETONE KINASE, PHOSPHORYL DONOR SUBUNIT DHAM"/>
    <property type="match status" value="1"/>
</dbReference>
<dbReference type="Proteomes" id="UP000705983">
    <property type="component" value="Unassembled WGS sequence"/>
</dbReference>
<accession>A0ABS2TFX6</accession>
<evidence type="ECO:0000256" key="7">
    <source>
        <dbReference type="ARBA" id="ARBA00046577"/>
    </source>
</evidence>
<dbReference type="SUPFAM" id="SSF53062">
    <property type="entry name" value="PTS system fructose IIA component-like"/>
    <property type="match status" value="1"/>
</dbReference>
<proteinExistence type="predicted"/>
<dbReference type="PANTHER" id="PTHR38594">
    <property type="entry name" value="PEP-DEPENDENT DIHYDROXYACETONE KINASE, PHOSPHORYL DONOR SUBUNIT DHAM"/>
    <property type="match status" value="1"/>
</dbReference>
<evidence type="ECO:0000256" key="2">
    <source>
        <dbReference type="ARBA" id="ARBA00002788"/>
    </source>
</evidence>